<reference evidence="2 3" key="1">
    <citation type="submission" date="2007-08" db="EMBL/GenBank/DDBJ databases">
        <title>Draft genome sequence of Clostridium leptum (DSM 753).</title>
        <authorList>
            <person name="Sudarsanam P."/>
            <person name="Ley R."/>
            <person name="Guruge J."/>
            <person name="Turnbaugh P.J."/>
            <person name="Mahowald M."/>
            <person name="Liep D."/>
            <person name="Gordon J."/>
        </authorList>
    </citation>
    <scope>NUCLEOTIDE SEQUENCE [LARGE SCALE GENOMIC DNA]</scope>
    <source>
        <strain evidence="2 3">DSM 753</strain>
    </source>
</reference>
<keyword evidence="1" id="KW-0812">Transmembrane</keyword>
<evidence type="ECO:0000256" key="1">
    <source>
        <dbReference type="SAM" id="Phobius"/>
    </source>
</evidence>
<accession>A7VVH4</accession>
<proteinExistence type="predicted"/>
<keyword evidence="1" id="KW-0472">Membrane</keyword>
<feature type="transmembrane region" description="Helical" evidence="1">
    <location>
        <begin position="6"/>
        <end position="30"/>
    </location>
</feature>
<gene>
    <name evidence="2" type="ORF">CLOLEP_02586</name>
</gene>
<comment type="caution">
    <text evidence="2">The sequence shown here is derived from an EMBL/GenBank/DDBJ whole genome shotgun (WGS) entry which is preliminary data.</text>
</comment>
<evidence type="ECO:0000313" key="3">
    <source>
        <dbReference type="Proteomes" id="UP000003490"/>
    </source>
</evidence>
<protein>
    <submittedName>
        <fullName evidence="2">Uncharacterized protein</fullName>
    </submittedName>
</protein>
<dbReference type="AlphaFoldDB" id="A7VVH4"/>
<organism evidence="2 3">
    <name type="scientific">[Clostridium] leptum DSM 753</name>
    <dbReference type="NCBI Taxonomy" id="428125"/>
    <lineage>
        <taxon>Bacteria</taxon>
        <taxon>Bacillati</taxon>
        <taxon>Bacillota</taxon>
        <taxon>Clostridia</taxon>
        <taxon>Eubacteriales</taxon>
        <taxon>Oscillospiraceae</taxon>
        <taxon>Oscillospiraceae incertae sedis</taxon>
    </lineage>
</organism>
<dbReference type="EMBL" id="ABCB02000019">
    <property type="protein sequence ID" value="EDO60974.1"/>
    <property type="molecule type" value="Genomic_DNA"/>
</dbReference>
<reference evidence="2 3" key="2">
    <citation type="submission" date="2007-08" db="EMBL/GenBank/DDBJ databases">
        <authorList>
            <person name="Fulton L."/>
            <person name="Clifton S."/>
            <person name="Fulton B."/>
            <person name="Xu J."/>
            <person name="Minx P."/>
            <person name="Pepin K.H."/>
            <person name="Johnson M."/>
            <person name="Thiruvilangam P."/>
            <person name="Bhonagiri V."/>
            <person name="Nash W.E."/>
            <person name="Wang C."/>
            <person name="Mardis E.R."/>
            <person name="Wilson R.K."/>
        </authorList>
    </citation>
    <scope>NUCLEOTIDE SEQUENCE [LARGE SCALE GENOMIC DNA]</scope>
    <source>
        <strain evidence="2 3">DSM 753</strain>
    </source>
</reference>
<dbReference type="Proteomes" id="UP000003490">
    <property type="component" value="Unassembled WGS sequence"/>
</dbReference>
<name>A7VVH4_9FIRM</name>
<evidence type="ECO:0000313" key="2">
    <source>
        <dbReference type="EMBL" id="EDO60974.1"/>
    </source>
</evidence>
<sequence length="71" mass="8326">MAKLPAPVTIISLLYLTASNSFKLFIYFLAGYPERWENTRWFRRILTDALRPARRKGQDEKFQGSFIPGIF</sequence>
<dbReference type="HOGENOM" id="CLU_2732904_0_0_9"/>
<keyword evidence="1" id="KW-1133">Transmembrane helix</keyword>